<keyword evidence="5 9" id="KW-0822">Tryptophan biosynthesis</keyword>
<comment type="catalytic activity">
    <reaction evidence="8 9">
        <text>(1S,2R)-1-C-(indol-3-yl)glycerol 3-phosphate + L-serine = D-glyceraldehyde 3-phosphate + L-tryptophan + H2O</text>
        <dbReference type="Rhea" id="RHEA:10532"/>
        <dbReference type="ChEBI" id="CHEBI:15377"/>
        <dbReference type="ChEBI" id="CHEBI:33384"/>
        <dbReference type="ChEBI" id="CHEBI:57912"/>
        <dbReference type="ChEBI" id="CHEBI:58866"/>
        <dbReference type="ChEBI" id="CHEBI:59776"/>
        <dbReference type="EC" id="4.2.1.20"/>
    </reaction>
</comment>
<evidence type="ECO:0000256" key="8">
    <source>
        <dbReference type="ARBA" id="ARBA00049047"/>
    </source>
</evidence>
<proteinExistence type="inferred from homology"/>
<evidence type="ECO:0000256" key="2">
    <source>
        <dbReference type="ARBA" id="ARBA00004733"/>
    </source>
</evidence>
<evidence type="ECO:0000256" key="1">
    <source>
        <dbReference type="ARBA" id="ARBA00003365"/>
    </source>
</evidence>
<dbReference type="PANTHER" id="PTHR43406">
    <property type="entry name" value="TRYPTOPHAN SYNTHASE, ALPHA CHAIN"/>
    <property type="match status" value="1"/>
</dbReference>
<keyword evidence="4 9" id="KW-0028">Amino-acid biosynthesis</keyword>
<evidence type="ECO:0000256" key="10">
    <source>
        <dbReference type="RuleBase" id="RU003662"/>
    </source>
</evidence>
<feature type="active site" description="Proton acceptor" evidence="9">
    <location>
        <position position="47"/>
    </location>
</feature>
<dbReference type="RefSeq" id="WP_135621807.1">
    <property type="nucleotide sequence ID" value="NZ_RQGD01000010.1"/>
</dbReference>
<dbReference type="UniPathway" id="UPA00035">
    <property type="reaction ID" value="UER00044"/>
</dbReference>
<feature type="active site" description="Proton acceptor" evidence="9">
    <location>
        <position position="58"/>
    </location>
</feature>
<dbReference type="CDD" id="cd04724">
    <property type="entry name" value="Tryptophan_synthase_alpha"/>
    <property type="match status" value="1"/>
</dbReference>
<dbReference type="InterPro" id="IPR011060">
    <property type="entry name" value="RibuloseP-bd_barrel"/>
</dbReference>
<dbReference type="AlphaFoldDB" id="A0A4R9KBD6"/>
<evidence type="ECO:0000256" key="7">
    <source>
        <dbReference type="ARBA" id="ARBA00023239"/>
    </source>
</evidence>
<dbReference type="InterPro" id="IPR013785">
    <property type="entry name" value="Aldolase_TIM"/>
</dbReference>
<dbReference type="InterPro" id="IPR018204">
    <property type="entry name" value="Trp_synthase_alpha_AS"/>
</dbReference>
<evidence type="ECO:0000313" key="12">
    <source>
        <dbReference type="Proteomes" id="UP000297693"/>
    </source>
</evidence>
<protein>
    <recommendedName>
        <fullName evidence="9">Tryptophan synthase alpha chain</fullName>
        <ecNumber evidence="9">4.2.1.20</ecNumber>
    </recommendedName>
</protein>
<keyword evidence="7 9" id="KW-0456">Lyase</keyword>
<dbReference type="GO" id="GO:0005829">
    <property type="term" value="C:cytosol"/>
    <property type="evidence" value="ECO:0007669"/>
    <property type="project" value="TreeGrafter"/>
</dbReference>
<reference evidence="11" key="1">
    <citation type="journal article" date="2019" name="PLoS Negl. Trop. Dis.">
        <title>Revisiting the worldwide diversity of Leptospira species in the environment.</title>
        <authorList>
            <person name="Vincent A.T."/>
            <person name="Schiettekatte O."/>
            <person name="Bourhy P."/>
            <person name="Veyrier F.J."/>
            <person name="Picardeau M."/>
        </authorList>
    </citation>
    <scope>NUCLEOTIDE SEQUENCE [LARGE SCALE GENOMIC DNA]</scope>
    <source>
        <strain evidence="11">201702476</strain>
    </source>
</reference>
<accession>A0A4R9KBD6</accession>
<dbReference type="Proteomes" id="UP000297693">
    <property type="component" value="Unassembled WGS sequence"/>
</dbReference>
<evidence type="ECO:0000256" key="9">
    <source>
        <dbReference type="HAMAP-Rule" id="MF_00131"/>
    </source>
</evidence>
<dbReference type="NCBIfam" id="TIGR00262">
    <property type="entry name" value="trpA"/>
    <property type="match status" value="1"/>
</dbReference>
<comment type="subunit">
    <text evidence="3 9">Tetramer of two alpha and two beta chains.</text>
</comment>
<dbReference type="PROSITE" id="PS00167">
    <property type="entry name" value="TRP_SYNTHASE_ALPHA"/>
    <property type="match status" value="1"/>
</dbReference>
<dbReference type="EC" id="4.2.1.20" evidence="9"/>
<comment type="pathway">
    <text evidence="2 9">Amino-acid biosynthesis; L-tryptophan biosynthesis; L-tryptophan from chorismate: step 5/5.</text>
</comment>
<dbReference type="GO" id="GO:0004834">
    <property type="term" value="F:tryptophan synthase activity"/>
    <property type="evidence" value="ECO:0007669"/>
    <property type="project" value="UniProtKB-UniRule"/>
</dbReference>
<dbReference type="HAMAP" id="MF_00131">
    <property type="entry name" value="Trp_synth_alpha"/>
    <property type="match status" value="1"/>
</dbReference>
<dbReference type="Gene3D" id="3.20.20.70">
    <property type="entry name" value="Aldolase class I"/>
    <property type="match status" value="1"/>
</dbReference>
<dbReference type="PANTHER" id="PTHR43406:SF1">
    <property type="entry name" value="TRYPTOPHAN SYNTHASE ALPHA CHAIN, CHLOROPLASTIC"/>
    <property type="match status" value="1"/>
</dbReference>
<gene>
    <name evidence="9" type="primary">trpA</name>
    <name evidence="11" type="ORF">EHQ58_02705</name>
</gene>
<dbReference type="InterPro" id="IPR002028">
    <property type="entry name" value="Trp_synthase_suA"/>
</dbReference>
<dbReference type="Pfam" id="PF00290">
    <property type="entry name" value="Trp_syntA"/>
    <property type="match status" value="1"/>
</dbReference>
<name>A0A4R9KBD6_9LEPT</name>
<dbReference type="OrthoDB" id="9804578at2"/>
<keyword evidence="6 9" id="KW-0057">Aromatic amino acid biosynthesis</keyword>
<comment type="caution">
    <text evidence="11">The sequence shown here is derived from an EMBL/GenBank/DDBJ whole genome shotgun (WGS) entry which is preliminary data.</text>
</comment>
<keyword evidence="12" id="KW-1185">Reference proteome</keyword>
<evidence type="ECO:0000256" key="5">
    <source>
        <dbReference type="ARBA" id="ARBA00022822"/>
    </source>
</evidence>
<evidence type="ECO:0000256" key="6">
    <source>
        <dbReference type="ARBA" id="ARBA00023141"/>
    </source>
</evidence>
<comment type="function">
    <text evidence="1 9">The alpha subunit is responsible for the aldol cleavage of indoleglycerol phosphate to indole and glyceraldehyde 3-phosphate.</text>
</comment>
<organism evidence="11 12">
    <name type="scientific">Leptospira ognonensis</name>
    <dbReference type="NCBI Taxonomy" id="2484945"/>
    <lineage>
        <taxon>Bacteria</taxon>
        <taxon>Pseudomonadati</taxon>
        <taxon>Spirochaetota</taxon>
        <taxon>Spirochaetia</taxon>
        <taxon>Leptospirales</taxon>
        <taxon>Leptospiraceae</taxon>
        <taxon>Leptospira</taxon>
    </lineage>
</organism>
<evidence type="ECO:0000256" key="4">
    <source>
        <dbReference type="ARBA" id="ARBA00022605"/>
    </source>
</evidence>
<dbReference type="SUPFAM" id="SSF51366">
    <property type="entry name" value="Ribulose-phoshate binding barrel"/>
    <property type="match status" value="1"/>
</dbReference>
<evidence type="ECO:0000313" key="11">
    <source>
        <dbReference type="EMBL" id="TGL62133.1"/>
    </source>
</evidence>
<comment type="similarity">
    <text evidence="9 10">Belongs to the TrpA family.</text>
</comment>
<dbReference type="EMBL" id="RQGD01000010">
    <property type="protein sequence ID" value="TGL62133.1"/>
    <property type="molecule type" value="Genomic_DNA"/>
</dbReference>
<evidence type="ECO:0000256" key="3">
    <source>
        <dbReference type="ARBA" id="ARBA00011270"/>
    </source>
</evidence>
<sequence>MSKIKDYFQTRTSKTVFVPFFTLGDPTYEASVAYGKAILDNGADILELGIPFSDPVADGPVIQRAVARALKNPFSFDQIFETTKAIHLHRPEKPLVYLTYFNPIYHCGIQTFLDRAKDSGIVGLVIPDLPFDTEESETLFKELSKRDMDLIHLITPATTKKRIGALRKTSSGFIYYVTSFGVTGERREFSVDLEERIKSLKAALQLPICAGFGISTPDQAAQIAHYADGIIIGSAIQRIIEENGTNIAACQKALETYSSSIRNSFP</sequence>
<dbReference type="FunFam" id="3.20.20.70:FF:000037">
    <property type="entry name" value="Tryptophan synthase alpha chain"/>
    <property type="match status" value="1"/>
</dbReference>